<organism evidence="2">
    <name type="scientific">marine metagenome</name>
    <dbReference type="NCBI Taxonomy" id="408172"/>
    <lineage>
        <taxon>unclassified sequences</taxon>
        <taxon>metagenomes</taxon>
        <taxon>ecological metagenomes</taxon>
    </lineage>
</organism>
<accession>A0A382A8L9</accession>
<reference evidence="2" key="1">
    <citation type="submission" date="2018-05" db="EMBL/GenBank/DDBJ databases">
        <authorList>
            <person name="Lanie J.A."/>
            <person name="Ng W.-L."/>
            <person name="Kazmierczak K.M."/>
            <person name="Andrzejewski T.M."/>
            <person name="Davidsen T.M."/>
            <person name="Wayne K.J."/>
            <person name="Tettelin H."/>
            <person name="Glass J.I."/>
            <person name="Rusch D."/>
            <person name="Podicherti R."/>
            <person name="Tsui H.-C.T."/>
            <person name="Winkler M.E."/>
        </authorList>
    </citation>
    <scope>NUCLEOTIDE SEQUENCE</scope>
</reference>
<gene>
    <name evidence="2" type="ORF">METZ01_LOCUS150296</name>
</gene>
<evidence type="ECO:0000256" key="1">
    <source>
        <dbReference type="SAM" id="Phobius"/>
    </source>
</evidence>
<keyword evidence="1" id="KW-0812">Transmembrane</keyword>
<proteinExistence type="predicted"/>
<feature type="transmembrane region" description="Helical" evidence="1">
    <location>
        <begin position="78"/>
        <end position="97"/>
    </location>
</feature>
<feature type="transmembrane region" description="Helical" evidence="1">
    <location>
        <begin position="15"/>
        <end position="38"/>
    </location>
</feature>
<name>A0A382A8L9_9ZZZZ</name>
<keyword evidence="1" id="KW-1133">Transmembrane helix</keyword>
<evidence type="ECO:0000313" key="2">
    <source>
        <dbReference type="EMBL" id="SVA97442.1"/>
    </source>
</evidence>
<dbReference type="AlphaFoldDB" id="A0A382A8L9"/>
<feature type="transmembrane region" description="Helical" evidence="1">
    <location>
        <begin position="50"/>
        <end position="72"/>
    </location>
</feature>
<protein>
    <submittedName>
        <fullName evidence="2">Uncharacterized protein</fullName>
    </submittedName>
</protein>
<dbReference type="EMBL" id="UINC01024223">
    <property type="protein sequence ID" value="SVA97442.1"/>
    <property type="molecule type" value="Genomic_DNA"/>
</dbReference>
<sequence length="126" mass="13877">MEQILENFGQVRDGLLLPGFIFGFVHVGFVILGFYTGWSINRLLKNITKGYIAGIIGAALAHVIADLVAALIDPSMRARTVGIVLGGLLPLLLIPVLEKYVVKSRSHIMVGDHEDIEKDLKDEHHH</sequence>
<keyword evidence="1" id="KW-0472">Membrane</keyword>